<reference evidence="1 2" key="1">
    <citation type="submission" date="2019-06" db="EMBL/GenBank/DDBJ databases">
        <title>Desulfobotulus mexicanus sp. nov., a novel sulfate-reducing bacterium isolated from the sediment of an alkaline crater lake in Mexico.</title>
        <authorList>
            <person name="Hirschler-Rea A."/>
        </authorList>
    </citation>
    <scope>NUCLEOTIDE SEQUENCE [LARGE SCALE GENOMIC DNA]</scope>
    <source>
        <strain evidence="1 2">PAR22N</strain>
    </source>
</reference>
<accession>A0A5Q4VH74</accession>
<gene>
    <name evidence="1" type="ORF">FIM25_02030</name>
</gene>
<dbReference type="Proteomes" id="UP000321899">
    <property type="component" value="Unassembled WGS sequence"/>
</dbReference>
<sequence length="59" mass="6576">MKTRSLSVIQEISKETDGIEELCNRAEIILVCIGPKFTASHIPESLKESISRFQAAQVE</sequence>
<proteinExistence type="predicted"/>
<organism evidence="1 2">
    <name type="scientific">Desulfobotulus mexicanus</name>
    <dbReference type="NCBI Taxonomy" id="2586642"/>
    <lineage>
        <taxon>Bacteria</taxon>
        <taxon>Pseudomonadati</taxon>
        <taxon>Thermodesulfobacteriota</taxon>
        <taxon>Desulfobacteria</taxon>
        <taxon>Desulfobacterales</taxon>
        <taxon>Desulfobacteraceae</taxon>
        <taxon>Desulfobotulus</taxon>
    </lineage>
</organism>
<keyword evidence="2" id="KW-1185">Reference proteome</keyword>
<dbReference type="EMBL" id="VDMB01000002">
    <property type="protein sequence ID" value="TYT75707.1"/>
    <property type="molecule type" value="Genomic_DNA"/>
</dbReference>
<name>A0A5Q4VH74_9BACT</name>
<protein>
    <submittedName>
        <fullName evidence="1">Uncharacterized protein</fullName>
    </submittedName>
</protein>
<comment type="caution">
    <text evidence="1">The sequence shown here is derived from an EMBL/GenBank/DDBJ whole genome shotgun (WGS) entry which is preliminary data.</text>
</comment>
<dbReference type="AlphaFoldDB" id="A0A5Q4VH74"/>
<dbReference type="Gene3D" id="3.10.129.10">
    <property type="entry name" value="Hotdog Thioesterase"/>
    <property type="match status" value="1"/>
</dbReference>
<evidence type="ECO:0000313" key="2">
    <source>
        <dbReference type="Proteomes" id="UP000321899"/>
    </source>
</evidence>
<evidence type="ECO:0000313" key="1">
    <source>
        <dbReference type="EMBL" id="TYT75707.1"/>
    </source>
</evidence>